<evidence type="ECO:0000256" key="2">
    <source>
        <dbReference type="ARBA" id="ARBA00010663"/>
    </source>
</evidence>
<evidence type="ECO:0000256" key="9">
    <source>
        <dbReference type="RuleBase" id="RU000688"/>
    </source>
</evidence>
<dbReference type="SUPFAM" id="SSF81321">
    <property type="entry name" value="Family A G protein-coupled receptor-like"/>
    <property type="match status" value="1"/>
</dbReference>
<protein>
    <recommendedName>
        <fullName evidence="11">G-protein coupled receptors family 1 profile domain-containing protein</fullName>
    </recommendedName>
</protein>
<accession>A0ABD0Y790</accession>
<dbReference type="InterPro" id="IPR000276">
    <property type="entry name" value="GPCR_Rhodpsn"/>
</dbReference>
<keyword evidence="13" id="KW-1185">Reference proteome</keyword>
<dbReference type="PROSITE" id="PS50262">
    <property type="entry name" value="G_PROTEIN_RECEP_F1_2"/>
    <property type="match status" value="1"/>
</dbReference>
<dbReference type="Proteomes" id="UP001558652">
    <property type="component" value="Unassembled WGS sequence"/>
</dbReference>
<feature type="transmembrane region" description="Helical" evidence="10">
    <location>
        <begin position="117"/>
        <end position="133"/>
    </location>
</feature>
<comment type="subcellular location">
    <subcellularLocation>
        <location evidence="1">Membrane</location>
        <topology evidence="1">Multi-pass membrane protein</topology>
    </subcellularLocation>
</comment>
<name>A0ABD0Y790_9HEMI</name>
<feature type="domain" description="G-protein coupled receptors family 1 profile" evidence="11">
    <location>
        <begin position="15"/>
        <end position="297"/>
    </location>
</feature>
<feature type="transmembrane region" description="Helical" evidence="10">
    <location>
        <begin position="6"/>
        <end position="24"/>
    </location>
</feature>
<gene>
    <name evidence="12" type="ORF">AAG570_002352</name>
</gene>
<evidence type="ECO:0000256" key="3">
    <source>
        <dbReference type="ARBA" id="ARBA00022692"/>
    </source>
</evidence>
<evidence type="ECO:0000256" key="6">
    <source>
        <dbReference type="ARBA" id="ARBA00023136"/>
    </source>
</evidence>
<keyword evidence="6 10" id="KW-0472">Membrane</keyword>
<evidence type="ECO:0000256" key="10">
    <source>
        <dbReference type="SAM" id="Phobius"/>
    </source>
</evidence>
<evidence type="ECO:0000256" key="5">
    <source>
        <dbReference type="ARBA" id="ARBA00023040"/>
    </source>
</evidence>
<sequence>MTFIYSVILFTGCAGNLITCCIIYGNRHMHTATNYYLFSLAVSDLLLLLTGAPQEIVIFWFKSGYVFGGELFCVLRGVAAETSANATVLMITAFTVERYVAVCHPFLATSMSKLSRVFKIVVILWLVALSFAVPQDLKRVFFFQALQFGIVGEGNFEQCNVKRLLMRYSFEVSSMLFFVIPMTVISVLYLLIWLNLRRTETLQLGQKHSHRGSFSDKGRIYRGKQAPSTSSRKLLKMLVAVVVAFFICWAPFHVQRIVTIHLDLSKSPSSALKVYEAVTYTSGILYYTSTTINPILYNIMSLKFRQAFKVSLRNSVEVIEKV</sequence>
<feature type="transmembrane region" description="Helical" evidence="10">
    <location>
        <begin position="36"/>
        <end position="61"/>
    </location>
</feature>
<dbReference type="GO" id="GO:0004930">
    <property type="term" value="F:G protein-coupled receptor activity"/>
    <property type="evidence" value="ECO:0007669"/>
    <property type="project" value="UniProtKB-KW"/>
</dbReference>
<dbReference type="EMBL" id="JBFDAA010000012">
    <property type="protein sequence ID" value="KAL1123266.1"/>
    <property type="molecule type" value="Genomic_DNA"/>
</dbReference>
<dbReference type="Gene3D" id="1.20.1070.10">
    <property type="entry name" value="Rhodopsin 7-helix transmembrane proteins"/>
    <property type="match status" value="1"/>
</dbReference>
<comment type="similarity">
    <text evidence="2 9">Belongs to the G-protein coupled receptor 1 family.</text>
</comment>
<keyword evidence="4 10" id="KW-1133">Transmembrane helix</keyword>
<organism evidence="12 13">
    <name type="scientific">Ranatra chinensis</name>
    <dbReference type="NCBI Taxonomy" id="642074"/>
    <lineage>
        <taxon>Eukaryota</taxon>
        <taxon>Metazoa</taxon>
        <taxon>Ecdysozoa</taxon>
        <taxon>Arthropoda</taxon>
        <taxon>Hexapoda</taxon>
        <taxon>Insecta</taxon>
        <taxon>Pterygota</taxon>
        <taxon>Neoptera</taxon>
        <taxon>Paraneoptera</taxon>
        <taxon>Hemiptera</taxon>
        <taxon>Heteroptera</taxon>
        <taxon>Panheteroptera</taxon>
        <taxon>Nepomorpha</taxon>
        <taxon>Nepidae</taxon>
        <taxon>Ranatrinae</taxon>
        <taxon>Ranatra</taxon>
    </lineage>
</organism>
<evidence type="ECO:0000313" key="12">
    <source>
        <dbReference type="EMBL" id="KAL1123266.1"/>
    </source>
</evidence>
<keyword evidence="3 9" id="KW-0812">Transmembrane</keyword>
<reference evidence="12 13" key="1">
    <citation type="submission" date="2024-07" db="EMBL/GenBank/DDBJ databases">
        <title>Chromosome-level genome assembly of the water stick insect Ranatra chinensis (Heteroptera: Nepidae).</title>
        <authorList>
            <person name="Liu X."/>
        </authorList>
    </citation>
    <scope>NUCLEOTIDE SEQUENCE [LARGE SCALE GENOMIC DNA]</scope>
    <source>
        <strain evidence="12">Cailab_2021Rc</strain>
        <tissue evidence="12">Muscle</tissue>
    </source>
</reference>
<feature type="transmembrane region" description="Helical" evidence="10">
    <location>
        <begin position="234"/>
        <end position="252"/>
    </location>
</feature>
<dbReference type="PRINTS" id="PR00237">
    <property type="entry name" value="GPCRRHODOPSN"/>
</dbReference>
<dbReference type="PANTHER" id="PTHR24243">
    <property type="entry name" value="G-PROTEIN COUPLED RECEPTOR"/>
    <property type="match status" value="1"/>
</dbReference>
<proteinExistence type="inferred from homology"/>
<feature type="transmembrane region" description="Helical" evidence="10">
    <location>
        <begin position="73"/>
        <end position="96"/>
    </location>
</feature>
<comment type="caution">
    <text evidence="12">The sequence shown here is derived from an EMBL/GenBank/DDBJ whole genome shotgun (WGS) entry which is preliminary data.</text>
</comment>
<keyword evidence="5 9" id="KW-0297">G-protein coupled receptor</keyword>
<evidence type="ECO:0000256" key="4">
    <source>
        <dbReference type="ARBA" id="ARBA00022989"/>
    </source>
</evidence>
<feature type="transmembrane region" description="Helical" evidence="10">
    <location>
        <begin position="175"/>
        <end position="196"/>
    </location>
</feature>
<keyword evidence="7 9" id="KW-0675">Receptor</keyword>
<evidence type="ECO:0000259" key="11">
    <source>
        <dbReference type="PROSITE" id="PS50262"/>
    </source>
</evidence>
<dbReference type="GO" id="GO:0016020">
    <property type="term" value="C:membrane"/>
    <property type="evidence" value="ECO:0007669"/>
    <property type="project" value="UniProtKB-SubCell"/>
</dbReference>
<dbReference type="PROSITE" id="PS00237">
    <property type="entry name" value="G_PROTEIN_RECEP_F1_1"/>
    <property type="match status" value="1"/>
</dbReference>
<evidence type="ECO:0000256" key="7">
    <source>
        <dbReference type="ARBA" id="ARBA00023170"/>
    </source>
</evidence>
<evidence type="ECO:0000313" key="13">
    <source>
        <dbReference type="Proteomes" id="UP001558652"/>
    </source>
</evidence>
<dbReference type="Pfam" id="PF00001">
    <property type="entry name" value="7tm_1"/>
    <property type="match status" value="1"/>
</dbReference>
<keyword evidence="8 9" id="KW-0807">Transducer</keyword>
<dbReference type="InterPro" id="IPR017452">
    <property type="entry name" value="GPCR_Rhodpsn_7TM"/>
</dbReference>
<evidence type="ECO:0000256" key="1">
    <source>
        <dbReference type="ARBA" id="ARBA00004141"/>
    </source>
</evidence>
<evidence type="ECO:0000256" key="8">
    <source>
        <dbReference type="ARBA" id="ARBA00023224"/>
    </source>
</evidence>
<dbReference type="AlphaFoldDB" id="A0ABD0Y790"/>
<dbReference type="PANTHER" id="PTHR24243:SF208">
    <property type="entry name" value="PYROKININ-1 RECEPTOR"/>
    <property type="match status" value="1"/>
</dbReference>